<comment type="caution">
    <text evidence="1">The sequence shown here is derived from an EMBL/GenBank/DDBJ whole genome shotgun (WGS) entry which is preliminary data.</text>
</comment>
<reference evidence="1 2" key="1">
    <citation type="submission" date="2013-08" db="EMBL/GenBank/DDBJ databases">
        <authorList>
            <person name="Trees D."/>
        </authorList>
    </citation>
    <scope>NUCLEOTIDE SEQUENCE [LARGE SCALE GENOMIC DNA]</scope>
    <source>
        <strain evidence="1 2">3502</strain>
    </source>
</reference>
<organism evidence="1 2">
    <name type="scientific">Neisseria gonorrhoeae 3502</name>
    <dbReference type="NCBI Taxonomy" id="1193404"/>
    <lineage>
        <taxon>Bacteria</taxon>
        <taxon>Pseudomonadati</taxon>
        <taxon>Pseudomonadota</taxon>
        <taxon>Betaproteobacteria</taxon>
        <taxon>Neisseriales</taxon>
        <taxon>Neisseriaceae</taxon>
        <taxon>Neisseria</taxon>
    </lineage>
</organism>
<dbReference type="Proteomes" id="UP000223296">
    <property type="component" value="Unassembled WGS sequence"/>
</dbReference>
<dbReference type="AlphaFoldDB" id="A0AA44UAV1"/>
<protein>
    <submittedName>
        <fullName evidence="1">Uncharacterized protein</fullName>
    </submittedName>
</protein>
<evidence type="ECO:0000313" key="1">
    <source>
        <dbReference type="EMBL" id="PHJ36444.1"/>
    </source>
</evidence>
<accession>A0AA44UAV1</accession>
<dbReference type="EMBL" id="AVBE01000002">
    <property type="protein sequence ID" value="PHJ36444.1"/>
    <property type="molecule type" value="Genomic_DNA"/>
</dbReference>
<sequence length="38" mass="4440">MDKKYPVLFTKKCRLKILEAQNKPISPTALFFDFVVLP</sequence>
<gene>
    <name evidence="1" type="ORF">N776_10450</name>
</gene>
<name>A0AA44UAV1_NEIGO</name>
<evidence type="ECO:0000313" key="2">
    <source>
        <dbReference type="Proteomes" id="UP000223296"/>
    </source>
</evidence>
<proteinExistence type="predicted"/>